<feature type="chain" id="PRO_5045323547" description="SWIM-type domain-containing protein" evidence="1">
    <location>
        <begin position="20"/>
        <end position="119"/>
    </location>
</feature>
<keyword evidence="3" id="KW-1185">Reference proteome</keyword>
<evidence type="ECO:0000256" key="1">
    <source>
        <dbReference type="SAM" id="SignalP"/>
    </source>
</evidence>
<dbReference type="Proteomes" id="UP001358586">
    <property type="component" value="Chromosome 13"/>
</dbReference>
<protein>
    <recommendedName>
        <fullName evidence="4">SWIM-type domain-containing protein</fullName>
    </recommendedName>
</protein>
<gene>
    <name evidence="2" type="ORF">PVK06_047506</name>
</gene>
<proteinExistence type="predicted"/>
<feature type="signal peptide" evidence="1">
    <location>
        <begin position="1"/>
        <end position="19"/>
    </location>
</feature>
<accession>A0ABR0MDH1</accession>
<organism evidence="2 3">
    <name type="scientific">Gossypium arboreum</name>
    <name type="common">Tree cotton</name>
    <name type="synonym">Gossypium nanking</name>
    <dbReference type="NCBI Taxonomy" id="29729"/>
    <lineage>
        <taxon>Eukaryota</taxon>
        <taxon>Viridiplantae</taxon>
        <taxon>Streptophyta</taxon>
        <taxon>Embryophyta</taxon>
        <taxon>Tracheophyta</taxon>
        <taxon>Spermatophyta</taxon>
        <taxon>Magnoliopsida</taxon>
        <taxon>eudicotyledons</taxon>
        <taxon>Gunneridae</taxon>
        <taxon>Pentapetalae</taxon>
        <taxon>rosids</taxon>
        <taxon>malvids</taxon>
        <taxon>Malvales</taxon>
        <taxon>Malvaceae</taxon>
        <taxon>Malvoideae</taxon>
        <taxon>Gossypium</taxon>
    </lineage>
</organism>
<name>A0ABR0MDH1_GOSAR</name>
<comment type="caution">
    <text evidence="2">The sequence shown here is derived from an EMBL/GenBank/DDBJ whole genome shotgun (WGS) entry which is preliminary data.</text>
</comment>
<reference evidence="2 3" key="1">
    <citation type="submission" date="2023-03" db="EMBL/GenBank/DDBJ databases">
        <title>WGS of Gossypium arboreum.</title>
        <authorList>
            <person name="Yu D."/>
        </authorList>
    </citation>
    <scope>NUCLEOTIDE SEQUENCE [LARGE SCALE GENOMIC DNA]</scope>
    <source>
        <tissue evidence="2">Leaf</tissue>
    </source>
</reference>
<evidence type="ECO:0000313" key="2">
    <source>
        <dbReference type="EMBL" id="KAK5771310.1"/>
    </source>
</evidence>
<evidence type="ECO:0000313" key="3">
    <source>
        <dbReference type="Proteomes" id="UP001358586"/>
    </source>
</evidence>
<evidence type="ECO:0008006" key="4">
    <source>
        <dbReference type="Google" id="ProtNLM"/>
    </source>
</evidence>
<sequence>MIACIILLMVKVDLRIVVSVLIANIRSQFNYTPSYRKVWIAKQMALEKMHSGWDASYNEYRVHLRNRIYDCEKFDALHFLCTHAIAAHIDLRLDLMSFVDEVYKLENYTTCGDSYSHQS</sequence>
<dbReference type="EMBL" id="JARKNE010000013">
    <property type="protein sequence ID" value="KAK5771310.1"/>
    <property type="molecule type" value="Genomic_DNA"/>
</dbReference>
<keyword evidence="1" id="KW-0732">Signal</keyword>